<protein>
    <submittedName>
        <fullName evidence="3">Clan SC, family S33, methylesterase-like serine peptidase</fullName>
    </submittedName>
</protein>
<evidence type="ECO:0000259" key="2">
    <source>
        <dbReference type="Pfam" id="PF12146"/>
    </source>
</evidence>
<proteinExistence type="predicted"/>
<sequence length="336" mass="38213">MKKAKEAIIRPRRKIYDLTQLPISFTYSGMRFTRCPCTYQNKRNLRLIGSVYYLEEKPIISGDPCVIYLHGNASSQLEGRFLIPNLCPHGIAVFCFDFAGCGESDGEYISLGYYESFDTKFLINLLTVQFGFSKFILWGRSMGAATALLVHHPSVVACISDSAYISVESMVETISKKTDIPFLFRPFASWLLKESVDSTAFFDYREINVLESIKKIKVPVIIGHAENDQIVPFEHSQLLYQACPNVMKLFMKLPGGHNSPRPIEWIKLCVSFCIDQLGVRHDGELRLFECTDLQDFDAHFEKSSDFISKKKRKGGSEDGDDGVRSKSRRNYSDDEI</sequence>
<dbReference type="InterPro" id="IPR022742">
    <property type="entry name" value="Hydrolase_4"/>
</dbReference>
<dbReference type="Proteomes" id="UP000001542">
    <property type="component" value="Unassembled WGS sequence"/>
</dbReference>
<dbReference type="AlphaFoldDB" id="A2FUR1"/>
<dbReference type="STRING" id="5722.A2FUR1"/>
<dbReference type="PANTHER" id="PTHR43358:SF4">
    <property type="entry name" value="ALPHA_BETA HYDROLASE FOLD-1 DOMAIN-CONTAINING PROTEIN"/>
    <property type="match status" value="1"/>
</dbReference>
<dbReference type="InterPro" id="IPR029058">
    <property type="entry name" value="AB_hydrolase_fold"/>
</dbReference>
<feature type="region of interest" description="Disordered" evidence="1">
    <location>
        <begin position="306"/>
        <end position="336"/>
    </location>
</feature>
<dbReference type="eggNOG" id="KOG1552">
    <property type="taxonomic scope" value="Eukaryota"/>
</dbReference>
<dbReference type="Pfam" id="PF12146">
    <property type="entry name" value="Hydrolase_4"/>
    <property type="match status" value="1"/>
</dbReference>
<evidence type="ECO:0000256" key="1">
    <source>
        <dbReference type="SAM" id="MobiDB-lite"/>
    </source>
</evidence>
<dbReference type="OMA" id="LKCSWFH"/>
<evidence type="ECO:0000313" key="4">
    <source>
        <dbReference type="Proteomes" id="UP000001542"/>
    </source>
</evidence>
<dbReference type="VEuPathDB" id="TrichDB:TVAGG3_0626610"/>
<dbReference type="InParanoid" id="A2FUR1"/>
<dbReference type="KEGG" id="tva:4749042"/>
<dbReference type="OrthoDB" id="446723at2759"/>
<dbReference type="FunCoup" id="A2FUR1">
    <property type="interactions" value="191"/>
</dbReference>
<dbReference type="VEuPathDB" id="TrichDB:TVAG_374960"/>
<gene>
    <name evidence="3" type="ORF">TVAG_374960</name>
</gene>
<evidence type="ECO:0000313" key="3">
    <source>
        <dbReference type="EMBL" id="EAX91350.1"/>
    </source>
</evidence>
<dbReference type="SMR" id="A2FUR1"/>
<organism evidence="3 4">
    <name type="scientific">Trichomonas vaginalis (strain ATCC PRA-98 / G3)</name>
    <dbReference type="NCBI Taxonomy" id="412133"/>
    <lineage>
        <taxon>Eukaryota</taxon>
        <taxon>Metamonada</taxon>
        <taxon>Parabasalia</taxon>
        <taxon>Trichomonadida</taxon>
        <taxon>Trichomonadidae</taxon>
        <taxon>Trichomonas</taxon>
    </lineage>
</organism>
<feature type="domain" description="Serine aminopeptidase S33" evidence="2">
    <location>
        <begin position="65"/>
        <end position="171"/>
    </location>
</feature>
<dbReference type="EMBL" id="DS114041">
    <property type="protein sequence ID" value="EAX91350.1"/>
    <property type="molecule type" value="Genomic_DNA"/>
</dbReference>
<dbReference type="Gene3D" id="3.40.50.1820">
    <property type="entry name" value="alpha/beta hydrolase"/>
    <property type="match status" value="1"/>
</dbReference>
<dbReference type="SUPFAM" id="SSF53474">
    <property type="entry name" value="alpha/beta-Hydrolases"/>
    <property type="match status" value="1"/>
</dbReference>
<keyword evidence="4" id="KW-1185">Reference proteome</keyword>
<reference evidence="3" key="1">
    <citation type="submission" date="2006-10" db="EMBL/GenBank/DDBJ databases">
        <authorList>
            <person name="Amadeo P."/>
            <person name="Zhao Q."/>
            <person name="Wortman J."/>
            <person name="Fraser-Liggett C."/>
            <person name="Carlton J."/>
        </authorList>
    </citation>
    <scope>NUCLEOTIDE SEQUENCE</scope>
    <source>
        <strain evidence="3">G3</strain>
    </source>
</reference>
<reference evidence="3" key="2">
    <citation type="journal article" date="2007" name="Science">
        <title>Draft genome sequence of the sexually transmitted pathogen Trichomonas vaginalis.</title>
        <authorList>
            <person name="Carlton J.M."/>
            <person name="Hirt R.P."/>
            <person name="Silva J.C."/>
            <person name="Delcher A.L."/>
            <person name="Schatz M."/>
            <person name="Zhao Q."/>
            <person name="Wortman J.R."/>
            <person name="Bidwell S.L."/>
            <person name="Alsmark U.C.M."/>
            <person name="Besteiro S."/>
            <person name="Sicheritz-Ponten T."/>
            <person name="Noel C.J."/>
            <person name="Dacks J.B."/>
            <person name="Foster P.G."/>
            <person name="Simillion C."/>
            <person name="Van de Peer Y."/>
            <person name="Miranda-Saavedra D."/>
            <person name="Barton G.J."/>
            <person name="Westrop G.D."/>
            <person name="Mueller S."/>
            <person name="Dessi D."/>
            <person name="Fiori P.L."/>
            <person name="Ren Q."/>
            <person name="Paulsen I."/>
            <person name="Zhang H."/>
            <person name="Bastida-Corcuera F.D."/>
            <person name="Simoes-Barbosa A."/>
            <person name="Brown M.T."/>
            <person name="Hayes R.D."/>
            <person name="Mukherjee M."/>
            <person name="Okumura C.Y."/>
            <person name="Schneider R."/>
            <person name="Smith A.J."/>
            <person name="Vanacova S."/>
            <person name="Villalvazo M."/>
            <person name="Haas B.J."/>
            <person name="Pertea M."/>
            <person name="Feldblyum T.V."/>
            <person name="Utterback T.R."/>
            <person name="Shu C.L."/>
            <person name="Osoegawa K."/>
            <person name="de Jong P.J."/>
            <person name="Hrdy I."/>
            <person name="Horvathova L."/>
            <person name="Zubacova Z."/>
            <person name="Dolezal P."/>
            <person name="Malik S.B."/>
            <person name="Logsdon J.M. Jr."/>
            <person name="Henze K."/>
            <person name="Gupta A."/>
            <person name="Wang C.C."/>
            <person name="Dunne R.L."/>
            <person name="Upcroft J.A."/>
            <person name="Upcroft P."/>
            <person name="White O."/>
            <person name="Salzberg S.L."/>
            <person name="Tang P."/>
            <person name="Chiu C.-H."/>
            <person name="Lee Y.-S."/>
            <person name="Embley T.M."/>
            <person name="Coombs G.H."/>
            <person name="Mottram J.C."/>
            <person name="Tachezy J."/>
            <person name="Fraser-Liggett C.M."/>
            <person name="Johnson P.J."/>
        </authorList>
    </citation>
    <scope>NUCLEOTIDE SEQUENCE [LARGE SCALE GENOMIC DNA]</scope>
    <source>
        <strain evidence="3">G3</strain>
    </source>
</reference>
<accession>A2FUR1</accession>
<dbReference type="RefSeq" id="XP_001304280.1">
    <property type="nucleotide sequence ID" value="XM_001304279.1"/>
</dbReference>
<dbReference type="InterPro" id="IPR052920">
    <property type="entry name" value="DNA-binding_regulatory"/>
</dbReference>
<name>A2FUR1_TRIV3</name>
<dbReference type="PANTHER" id="PTHR43358">
    <property type="entry name" value="ALPHA/BETA-HYDROLASE"/>
    <property type="match status" value="1"/>
</dbReference>